<dbReference type="PANTHER" id="PTHR11573:SF6">
    <property type="entry name" value="RIBONUCLEOSIDE-DIPHOSPHATE REDUCTASE LARGE SUBUNIT"/>
    <property type="match status" value="1"/>
</dbReference>
<evidence type="ECO:0000313" key="8">
    <source>
        <dbReference type="EMBL" id="AKI08436.1"/>
    </source>
</evidence>
<feature type="region of interest" description="Disordered" evidence="6">
    <location>
        <begin position="1"/>
        <end position="69"/>
    </location>
</feature>
<comment type="similarity">
    <text evidence="1 5">Belongs to the ribonucleoside diphosphate reductase large chain family.</text>
</comment>
<feature type="domain" description="Ribonucleotide reductase large subunit" evidence="7">
    <location>
        <begin position="751"/>
        <end position="773"/>
    </location>
</feature>
<evidence type="ECO:0000256" key="4">
    <source>
        <dbReference type="ARBA" id="ARBA00023200"/>
    </source>
</evidence>
<dbReference type="GO" id="GO:0004748">
    <property type="term" value="F:ribonucleoside-diphosphate reductase activity, thioredoxin disulfide as acceptor"/>
    <property type="evidence" value="ECO:0007669"/>
    <property type="project" value="TreeGrafter"/>
</dbReference>
<dbReference type="PANTHER" id="PTHR11573">
    <property type="entry name" value="RIBONUCLEOSIDE-DIPHOSPHATE REDUCTASE LARGE CHAIN"/>
    <property type="match status" value="1"/>
</dbReference>
<gene>
    <name evidence="8" type="primary">UL45</name>
    <name evidence="5" type="synonym">RIR1</name>
</gene>
<sequence>MNPVDADEEQRVSSVPAHRCRPGRIPSRSAETETEESSAEAAADTIGGDDSELEEGPLPGGDKEASAGNTNVSSGVACVAGFTSGGGVVSWRPESPSPDGTPSVLSLTRDSGPAVPSRGGRVSSGLSTFNPAGATRMELDSVEEEDDFGASLCKVSPPIQATRMLMGKKCHCHGYWGTFRFCGVQEPARELLSDRNALWREMDTVSRHSAGLGSFRLFQLIMRYGPCLIRHSPRCDLLLGRFYFKANWARESRTPLCYASELCDESVRRFVLRHMEDLPKLAEETARFVELAGCWGLYAAILCLDKVCRQLHGQDESPGGVFLRIAVALTAAIENSRHSRIYRFHLDARFEGEVLESVLKRCRDGQLSLSTFTMSTVGFDRVPQYDFLISADPFSRDASWAAMCKWMSTLSCGVSVSVNVTRLNADVNSVIRCLGGYCDLIREKEVHRPVVRVFVDMWDVAAIRVINFILKESTSELTGVCYAFNVPSVLMKRYRAREQRYSLFGRPVSRRLSDLGQESAFEKEYSRCEQSCPKVVVNTDDFLKKMLLCALKGRASVVFVHHVVKYSIMADSVCLPPCLSPDMASCHFGECDMPVQRLTVNVARCVFARSDEQKLHLPDVVLGNTRRYFDLSVLRELVTEAVVWGNARLDALMSASEWWVESALEKLRPLHIGVAGLHTALMRLGFTYFASWDLIERIFEHMYFAAVRASVDLCKSGLPRCEWFERTIYQEGKFIFELYRLPRLSIASARWEALRADMLEFGLRNCQFLAVGPDDEVAHLWGVTPSVWASRGTVFEEETVWSLCPPNRECYFPTVVRRPLRVPVVNYAWLEQHQEEGKATQCLFQAAPAIQNDVEMAAVNLSVFVDQCVALVFYYDSGMTPDVLLARMLKWYHWRFKVGVYKYCAS</sequence>
<name>A0A0G2T7U2_HCMV</name>
<evidence type="ECO:0000313" key="9">
    <source>
        <dbReference type="Proteomes" id="UP000132176"/>
    </source>
</evidence>
<accession>A0A0G2T7U2</accession>
<dbReference type="HAMAP" id="MF_04027">
    <property type="entry name" value="HSV_RIR1_betahv"/>
    <property type="match status" value="1"/>
</dbReference>
<dbReference type="InterPro" id="IPR039718">
    <property type="entry name" value="Rrm1"/>
</dbReference>
<dbReference type="GO" id="GO:0005524">
    <property type="term" value="F:ATP binding"/>
    <property type="evidence" value="ECO:0007669"/>
    <property type="project" value="TreeGrafter"/>
</dbReference>
<dbReference type="InterPro" id="IPR000788">
    <property type="entry name" value="RNR_lg_C"/>
</dbReference>
<dbReference type="SUPFAM" id="SSF51998">
    <property type="entry name" value="PFL-like glycyl radical enzymes"/>
    <property type="match status" value="1"/>
</dbReference>
<protein>
    <recommendedName>
        <fullName evidence="5">Ribonucleoside-diphosphate reductase large subunit-like protein</fullName>
    </recommendedName>
</protein>
<comment type="subcellular location">
    <subcellularLocation>
        <location evidence="5">Virion</location>
    </subcellularLocation>
    <subcellularLocation>
        <location evidence="5">Host cytoplasm</location>
    </subcellularLocation>
</comment>
<keyword evidence="2 5" id="KW-0946">Virion</keyword>
<comment type="function">
    <text evidence="5">Does not possess a ribonucleotide reductase activity. Betaherpesviruses probably use another strategy to expand the dNTP pool in a quiescent host cell.</text>
</comment>
<keyword evidence="3 5" id="KW-0426">Late protein</keyword>
<dbReference type="InterPro" id="IPR034716">
    <property type="entry name" value="HSV_RIR1_betahv"/>
</dbReference>
<dbReference type="GO" id="GO:0009263">
    <property type="term" value="P:deoxyribonucleotide biosynthetic process"/>
    <property type="evidence" value="ECO:0007669"/>
    <property type="project" value="TreeGrafter"/>
</dbReference>
<evidence type="ECO:0000256" key="6">
    <source>
        <dbReference type="SAM" id="MobiDB-lite"/>
    </source>
</evidence>
<dbReference type="PRINTS" id="PR01183">
    <property type="entry name" value="RIBORDTASEM1"/>
</dbReference>
<evidence type="ECO:0000256" key="3">
    <source>
        <dbReference type="ARBA" id="ARBA00022921"/>
    </source>
</evidence>
<dbReference type="Pfam" id="PF02867">
    <property type="entry name" value="Ribonuc_red_lgC"/>
    <property type="match status" value="1"/>
</dbReference>
<evidence type="ECO:0000256" key="2">
    <source>
        <dbReference type="ARBA" id="ARBA00022844"/>
    </source>
</evidence>
<dbReference type="PROSITE" id="PS00089">
    <property type="entry name" value="RIBORED_LARGE"/>
    <property type="match status" value="1"/>
</dbReference>
<evidence type="ECO:0000256" key="5">
    <source>
        <dbReference type="HAMAP-Rule" id="MF_04027"/>
    </source>
</evidence>
<dbReference type="Proteomes" id="UP000132176">
    <property type="component" value="Segment"/>
</dbReference>
<keyword evidence="4 5" id="KW-1035">Host cytoplasm</keyword>
<dbReference type="InterPro" id="IPR013346">
    <property type="entry name" value="NrdE_NrdA_C"/>
</dbReference>
<dbReference type="GO" id="GO:0044423">
    <property type="term" value="C:virion component"/>
    <property type="evidence" value="ECO:0007669"/>
    <property type="project" value="UniProtKB-UniRule"/>
</dbReference>
<feature type="region of interest" description="Disordered" evidence="6">
    <location>
        <begin position="89"/>
        <end position="129"/>
    </location>
</feature>
<reference evidence="8 9" key="1">
    <citation type="journal article" date="2015" name="J. Virol.">
        <title>High-throughput analysis of human cytomegalovirus genome diversity highlights the widespread occurrence of gene-disrupting mutations and pervasive recombination.</title>
        <authorList>
            <person name="Sijmons S."/>
            <person name="Thys K."/>
            <person name="Mbong Ngwese M."/>
            <person name="Van Damme E."/>
            <person name="Dvorak J."/>
            <person name="Van Loock M."/>
            <person name="Li G."/>
            <person name="Tachezy R."/>
            <person name="Busson L."/>
            <person name="Aerssens J."/>
            <person name="Van Ranst M."/>
            <person name="Maes P."/>
        </authorList>
    </citation>
    <scope>NUCLEOTIDE SEQUENCE [LARGE SCALE GENOMIC DNA]</scope>
    <source>
        <strain evidence="8">BE/15/2010</strain>
    </source>
</reference>
<dbReference type="GO" id="GO:0030430">
    <property type="term" value="C:host cell cytoplasm"/>
    <property type="evidence" value="ECO:0007669"/>
    <property type="project" value="UniProtKB-SubCell"/>
</dbReference>
<comment type="caution">
    <text evidence="5">Lacks the conserved sequence Asn-x-Cys-x-Glu essential for ribonucleotide reductase activity.</text>
</comment>
<proteinExistence type="inferred from homology"/>
<feature type="compositionally biased region" description="Polar residues" evidence="6">
    <location>
        <begin position="98"/>
        <end position="109"/>
    </location>
</feature>
<dbReference type="Gene3D" id="3.20.70.20">
    <property type="match status" value="1"/>
</dbReference>
<organism evidence="8 9">
    <name type="scientific">Human cytomegalovirus</name>
    <name type="common">HHV-5</name>
    <name type="synonym">Human herpesvirus 5</name>
    <dbReference type="NCBI Taxonomy" id="10359"/>
    <lineage>
        <taxon>Viruses</taxon>
        <taxon>Duplodnaviria</taxon>
        <taxon>Heunggongvirae</taxon>
        <taxon>Peploviricota</taxon>
        <taxon>Herviviricetes</taxon>
        <taxon>Herpesvirales</taxon>
        <taxon>Orthoherpesviridae</taxon>
        <taxon>Betaherpesvirinae</taxon>
        <taxon>Cytomegalovirus</taxon>
        <taxon>Cytomegalovirus humanbeta5</taxon>
    </lineage>
</organism>
<dbReference type="EMBL" id="KP745638">
    <property type="protein sequence ID" value="AKI08436.1"/>
    <property type="molecule type" value="Genomic_DNA"/>
</dbReference>
<organismHost>
    <name type="scientific">Homo sapiens</name>
    <name type="common">Human</name>
    <dbReference type="NCBI Taxonomy" id="9606"/>
</organismHost>
<evidence type="ECO:0000259" key="7">
    <source>
        <dbReference type="PROSITE" id="PS00089"/>
    </source>
</evidence>
<evidence type="ECO:0000256" key="1">
    <source>
        <dbReference type="ARBA" id="ARBA00010406"/>
    </source>
</evidence>